<protein>
    <submittedName>
        <fullName evidence="3">PAP2 family protein</fullName>
    </submittedName>
</protein>
<dbReference type="PANTHER" id="PTHR14969">
    <property type="entry name" value="SPHINGOSINE-1-PHOSPHATE PHOSPHOHYDROLASE"/>
    <property type="match status" value="1"/>
</dbReference>
<organism evidence="3 4">
    <name type="scientific">Ligilactobacillus ruminis</name>
    <dbReference type="NCBI Taxonomy" id="1623"/>
    <lineage>
        <taxon>Bacteria</taxon>
        <taxon>Bacillati</taxon>
        <taxon>Bacillota</taxon>
        <taxon>Bacilli</taxon>
        <taxon>Lactobacillales</taxon>
        <taxon>Lactobacillaceae</taxon>
        <taxon>Ligilactobacillus</taxon>
    </lineage>
</organism>
<keyword evidence="1" id="KW-0812">Transmembrane</keyword>
<dbReference type="Proteomes" id="UP000260790">
    <property type="component" value="Unassembled WGS sequence"/>
</dbReference>
<dbReference type="PANTHER" id="PTHR14969:SF13">
    <property type="entry name" value="AT30094P"/>
    <property type="match status" value="1"/>
</dbReference>
<dbReference type="InterPro" id="IPR036938">
    <property type="entry name" value="PAP2/HPO_sf"/>
</dbReference>
<keyword evidence="1" id="KW-0472">Membrane</keyword>
<feature type="transmembrane region" description="Helical" evidence="1">
    <location>
        <begin position="23"/>
        <end position="44"/>
    </location>
</feature>
<dbReference type="CDD" id="cd03392">
    <property type="entry name" value="PAP2_like_2"/>
    <property type="match status" value="1"/>
</dbReference>
<reference evidence="3 4" key="1">
    <citation type="submission" date="2018-08" db="EMBL/GenBank/DDBJ databases">
        <title>A genome reference for cultivated species of the human gut microbiota.</title>
        <authorList>
            <person name="Zou Y."/>
            <person name="Xue W."/>
            <person name="Luo G."/>
        </authorList>
    </citation>
    <scope>NUCLEOTIDE SEQUENCE [LARGE SCALE GENOMIC DNA]</scope>
    <source>
        <strain evidence="3 4">TF10-9AT</strain>
    </source>
</reference>
<dbReference type="SUPFAM" id="SSF48317">
    <property type="entry name" value="Acid phosphatase/Vanadium-dependent haloperoxidase"/>
    <property type="match status" value="1"/>
</dbReference>
<name>A0A8B2YX62_9LACO</name>
<evidence type="ECO:0000313" key="3">
    <source>
        <dbReference type="EMBL" id="RGK44754.1"/>
    </source>
</evidence>
<dbReference type="EMBL" id="QSQR01000011">
    <property type="protein sequence ID" value="RGK44754.1"/>
    <property type="molecule type" value="Genomic_DNA"/>
</dbReference>
<dbReference type="GO" id="GO:0042392">
    <property type="term" value="F:sphingosine-1-phosphate phosphatase activity"/>
    <property type="evidence" value="ECO:0007669"/>
    <property type="project" value="TreeGrafter"/>
</dbReference>
<evidence type="ECO:0000313" key="4">
    <source>
        <dbReference type="Proteomes" id="UP000260790"/>
    </source>
</evidence>
<comment type="caution">
    <text evidence="3">The sequence shown here is derived from an EMBL/GenBank/DDBJ whole genome shotgun (WGS) entry which is preliminary data.</text>
</comment>
<dbReference type="SMART" id="SM00014">
    <property type="entry name" value="acidPPc"/>
    <property type="match status" value="1"/>
</dbReference>
<feature type="transmembrane region" description="Helical" evidence="1">
    <location>
        <begin position="120"/>
        <end position="140"/>
    </location>
</feature>
<proteinExistence type="predicted"/>
<feature type="domain" description="Phosphatidic acid phosphatase type 2/haloperoxidase" evidence="2">
    <location>
        <begin position="50"/>
        <end position="161"/>
    </location>
</feature>
<dbReference type="AlphaFoldDB" id="A0A8B2YX62"/>
<accession>A0A8B2YX62</accession>
<dbReference type="RefSeq" id="WP_117643980.1">
    <property type="nucleotide sequence ID" value="NZ_JAQFDM010000004.1"/>
</dbReference>
<gene>
    <name evidence="3" type="ORF">DXD09_09530</name>
</gene>
<evidence type="ECO:0000259" key="2">
    <source>
        <dbReference type="SMART" id="SM00014"/>
    </source>
</evidence>
<dbReference type="Pfam" id="PF01569">
    <property type="entry name" value="PAP2"/>
    <property type="match status" value="1"/>
</dbReference>
<dbReference type="Gene3D" id="1.20.144.10">
    <property type="entry name" value="Phosphatidic acid phosphatase type 2/haloperoxidase"/>
    <property type="match status" value="1"/>
</dbReference>
<feature type="transmembrane region" description="Helical" evidence="1">
    <location>
        <begin position="50"/>
        <end position="69"/>
    </location>
</feature>
<dbReference type="InterPro" id="IPR000326">
    <property type="entry name" value="PAP2/HPO"/>
</dbReference>
<evidence type="ECO:0000256" key="1">
    <source>
        <dbReference type="SAM" id="Phobius"/>
    </source>
</evidence>
<sequence>MEIEILNLIQHLRTPFLDDAMRFVTRLGNFSIAWVMLALVLILIPKTRKIGFVVMAAVILDSVLCNVILKNIFLRPRPCDVNTAIKLLIPRPLGYSFPSGHTSASFAAVSALYFSGENKIWKAALALAILIAFSRMYLYVHYPTDVLGGILVGIFCGYVGKACFDKICKMLKKHA</sequence>
<keyword evidence="1" id="KW-1133">Transmembrane helix</keyword>
<feature type="transmembrane region" description="Helical" evidence="1">
    <location>
        <begin position="146"/>
        <end position="164"/>
    </location>
</feature>